<evidence type="ECO:0000313" key="4">
    <source>
        <dbReference type="Proteomes" id="UP000093069"/>
    </source>
</evidence>
<evidence type="ECO:0000256" key="2">
    <source>
        <dbReference type="ARBA" id="ARBA00023002"/>
    </source>
</evidence>
<dbReference type="GO" id="GO:0016020">
    <property type="term" value="C:membrane"/>
    <property type="evidence" value="ECO:0007669"/>
    <property type="project" value="TreeGrafter"/>
</dbReference>
<organism evidence="3 4">
    <name type="scientific">Thermococcus chitonophagus</name>
    <dbReference type="NCBI Taxonomy" id="54262"/>
    <lineage>
        <taxon>Archaea</taxon>
        <taxon>Methanobacteriati</taxon>
        <taxon>Methanobacteriota</taxon>
        <taxon>Thermococci</taxon>
        <taxon>Thermococcales</taxon>
        <taxon>Thermococcaceae</taxon>
        <taxon>Thermococcus</taxon>
    </lineage>
</organism>
<dbReference type="SUPFAM" id="SSF51735">
    <property type="entry name" value="NAD(P)-binding Rossmann-fold domains"/>
    <property type="match status" value="1"/>
</dbReference>
<dbReference type="PRINTS" id="PR00081">
    <property type="entry name" value="GDHRDH"/>
</dbReference>
<keyword evidence="2" id="KW-0560">Oxidoreductase</keyword>
<sequence length="229" mass="25997">MLLNLFLAMKVLITGSSSGIGLELSKIFLSKGYRVYGVSRREVNLGDNYTHIKADLSIRKGIEIVKKFLGNEKLDILVNNAGFGILKPILEHSWEEMEEIFRLNVISPIILTRELLSKLKLDAKVVFVISGAAFVKIIDMPVYGASKSALHYLTVILEDELKPRRVIRVYPKQVKTPFWNGKAPAGSLDPREVAEKIVSAIEKGKREVFIPWYIGLSKPFGMKYRFRFR</sequence>
<dbReference type="GO" id="GO:0016491">
    <property type="term" value="F:oxidoreductase activity"/>
    <property type="evidence" value="ECO:0007669"/>
    <property type="project" value="UniProtKB-KW"/>
</dbReference>
<dbReference type="AlphaFoldDB" id="A0A161KJ38"/>
<proteinExistence type="inferred from homology"/>
<name>A0A161KJ38_9EURY</name>
<reference evidence="4" key="1">
    <citation type="submission" date="2016-01" db="EMBL/GenBank/DDBJ databases">
        <authorList>
            <person name="Vorgias C.E."/>
        </authorList>
    </citation>
    <scope>NUCLEOTIDE SEQUENCE [LARGE SCALE GENOMIC DNA]</scope>
</reference>
<evidence type="ECO:0000313" key="3">
    <source>
        <dbReference type="EMBL" id="CUX78694.1"/>
    </source>
</evidence>
<dbReference type="Proteomes" id="UP000093069">
    <property type="component" value="Chromosome I"/>
</dbReference>
<evidence type="ECO:0000256" key="1">
    <source>
        <dbReference type="ARBA" id="ARBA00006484"/>
    </source>
</evidence>
<dbReference type="PANTHER" id="PTHR44196">
    <property type="entry name" value="DEHYDROGENASE/REDUCTASE SDR FAMILY MEMBER 7B"/>
    <property type="match status" value="1"/>
</dbReference>
<comment type="similarity">
    <text evidence="1">Belongs to the short-chain dehydrogenases/reductases (SDR) family.</text>
</comment>
<gene>
    <name evidence="3" type="ORF">CHITON_1915</name>
</gene>
<dbReference type="PANTHER" id="PTHR44196:SF1">
    <property type="entry name" value="DEHYDROGENASE_REDUCTASE SDR FAMILY MEMBER 7B"/>
    <property type="match status" value="1"/>
</dbReference>
<dbReference type="EMBL" id="LN999010">
    <property type="protein sequence ID" value="CUX78694.1"/>
    <property type="molecule type" value="Genomic_DNA"/>
</dbReference>
<dbReference type="Pfam" id="PF00106">
    <property type="entry name" value="adh_short"/>
    <property type="match status" value="1"/>
</dbReference>
<dbReference type="Gene3D" id="3.40.50.720">
    <property type="entry name" value="NAD(P)-binding Rossmann-like Domain"/>
    <property type="match status" value="1"/>
</dbReference>
<accession>A0A161KJ38</accession>
<dbReference type="KEGG" id="tch:CHITON_1915"/>
<dbReference type="InterPro" id="IPR036291">
    <property type="entry name" value="NAD(P)-bd_dom_sf"/>
</dbReference>
<protein>
    <submittedName>
        <fullName evidence="3">Short-chain alcohol dehydrogenase</fullName>
    </submittedName>
</protein>
<dbReference type="STRING" id="54262.CHITON_1915"/>
<dbReference type="InterPro" id="IPR002347">
    <property type="entry name" value="SDR_fam"/>
</dbReference>
<dbReference type="CDD" id="cd05233">
    <property type="entry name" value="SDR_c"/>
    <property type="match status" value="1"/>
</dbReference>